<evidence type="ECO:0000313" key="2">
    <source>
        <dbReference type="EMBL" id="KAJ7723802.1"/>
    </source>
</evidence>
<dbReference type="Proteomes" id="UP001215598">
    <property type="component" value="Unassembled WGS sequence"/>
</dbReference>
<evidence type="ECO:0000313" key="3">
    <source>
        <dbReference type="Proteomes" id="UP001215598"/>
    </source>
</evidence>
<keyword evidence="3" id="KW-1185">Reference proteome</keyword>
<feature type="region of interest" description="Disordered" evidence="1">
    <location>
        <begin position="196"/>
        <end position="230"/>
    </location>
</feature>
<dbReference type="AlphaFoldDB" id="A0AAD7MM36"/>
<gene>
    <name evidence="2" type="ORF">B0H16DRAFT_1597962</name>
</gene>
<name>A0AAD7MM36_9AGAR</name>
<proteinExistence type="predicted"/>
<comment type="caution">
    <text evidence="2">The sequence shown here is derived from an EMBL/GenBank/DDBJ whole genome shotgun (WGS) entry which is preliminary data.</text>
</comment>
<organism evidence="2 3">
    <name type="scientific">Mycena metata</name>
    <dbReference type="NCBI Taxonomy" id="1033252"/>
    <lineage>
        <taxon>Eukaryota</taxon>
        <taxon>Fungi</taxon>
        <taxon>Dikarya</taxon>
        <taxon>Basidiomycota</taxon>
        <taxon>Agaricomycotina</taxon>
        <taxon>Agaricomycetes</taxon>
        <taxon>Agaricomycetidae</taxon>
        <taxon>Agaricales</taxon>
        <taxon>Marasmiineae</taxon>
        <taxon>Mycenaceae</taxon>
        <taxon>Mycena</taxon>
    </lineage>
</organism>
<reference evidence="2" key="1">
    <citation type="submission" date="2023-03" db="EMBL/GenBank/DDBJ databases">
        <title>Massive genome expansion in bonnet fungi (Mycena s.s.) driven by repeated elements and novel gene families across ecological guilds.</title>
        <authorList>
            <consortium name="Lawrence Berkeley National Laboratory"/>
            <person name="Harder C.B."/>
            <person name="Miyauchi S."/>
            <person name="Viragh M."/>
            <person name="Kuo A."/>
            <person name="Thoen E."/>
            <person name="Andreopoulos B."/>
            <person name="Lu D."/>
            <person name="Skrede I."/>
            <person name="Drula E."/>
            <person name="Henrissat B."/>
            <person name="Morin E."/>
            <person name="Kohler A."/>
            <person name="Barry K."/>
            <person name="LaButti K."/>
            <person name="Morin E."/>
            <person name="Salamov A."/>
            <person name="Lipzen A."/>
            <person name="Mereny Z."/>
            <person name="Hegedus B."/>
            <person name="Baldrian P."/>
            <person name="Stursova M."/>
            <person name="Weitz H."/>
            <person name="Taylor A."/>
            <person name="Grigoriev I.V."/>
            <person name="Nagy L.G."/>
            <person name="Martin F."/>
            <person name="Kauserud H."/>
        </authorList>
    </citation>
    <scope>NUCLEOTIDE SEQUENCE</scope>
    <source>
        <strain evidence="2">CBHHK182m</strain>
    </source>
</reference>
<dbReference type="EMBL" id="JARKIB010000208">
    <property type="protein sequence ID" value="KAJ7723802.1"/>
    <property type="molecule type" value="Genomic_DNA"/>
</dbReference>
<protein>
    <submittedName>
        <fullName evidence="2">Uncharacterized protein</fullName>
    </submittedName>
</protein>
<sequence length="339" mass="36765">MAQASSMRTQISNKDSELVATQKALGLVQEESKTAKANRAEAALRVREQRLDEREAALRAGEAAIRAVRVTLTGHLERTLRPLKRAEAKQTAPTGFAEISAQSTPLATNPTAQSLYQTPSAMGKVCPTQTVQPASRPVPNANLRGFASSALRARSPPAVIQTPAALRRSAAEFTHSTLGTLGAHFNLKDLASSISPSALSQTPARRPCSPEDCTPPPAAKRTRQNDGHEDTFTAVESARPFPGSDSAVLTAYARRYSPLNANGRTALRPRNIKCSHNKTLNFLNAQVSFRSWTSHLLWSCSIPVQPGSRVRTFCYIRGFENGGEIQRQTNFPLSFLPPQ</sequence>
<evidence type="ECO:0000256" key="1">
    <source>
        <dbReference type="SAM" id="MobiDB-lite"/>
    </source>
</evidence>
<accession>A0AAD7MM36</accession>